<dbReference type="InterPro" id="IPR052618">
    <property type="entry name" value="ComplexI_NDUFA12"/>
</dbReference>
<reference evidence="1 2" key="3">
    <citation type="journal article" date="2004" name="Nature">
        <title>Finishing the euchromatic sequence of the human genome.</title>
        <authorList>
            <consortium name="International Human Genome Sequencing Consortium"/>
        </authorList>
    </citation>
    <scope>NUCLEOTIDE SEQUENCE [LARGE SCALE GENOMIC DNA]</scope>
</reference>
<reference evidence="1 2" key="2">
    <citation type="journal article" date="2004" name="Nature">
        <title>The DNA sequence and comparative analysis of human chromosome 5.</title>
        <authorList>
            <person name="Schmutz J."/>
            <person name="Martin J."/>
            <person name="Terry A."/>
            <person name="Couronne O."/>
            <person name="Grimwood J."/>
            <person name="Lowry S."/>
            <person name="Gordon L.A."/>
            <person name="Scott D."/>
            <person name="Xie G."/>
            <person name="Huang W."/>
            <person name="Hellsten U."/>
            <person name="Tran-Gyamfi M."/>
            <person name="She X."/>
            <person name="Prabhakar S."/>
            <person name="Aerts A."/>
            <person name="Altherr M."/>
            <person name="Bajorek E."/>
            <person name="Black S."/>
            <person name="Branscomb E."/>
            <person name="Caoile C."/>
            <person name="Challacombe J.F."/>
            <person name="Chan Y.M."/>
            <person name="Denys M."/>
            <person name="Detter J.C."/>
            <person name="Escobar J."/>
            <person name="Flowers D."/>
            <person name="Fotopulos D."/>
            <person name="Glavina T."/>
            <person name="Gomez M."/>
            <person name="Gonzales E."/>
            <person name="Goodstein D."/>
            <person name="Grigoriev I."/>
            <person name="Groza M."/>
            <person name="Hammon N."/>
            <person name="Hawkins T."/>
            <person name="Haydu L."/>
            <person name="Israni S."/>
            <person name="Jett J."/>
            <person name="Kadner K."/>
            <person name="Kimball H."/>
            <person name="Kobayashi A."/>
            <person name="Lopez F."/>
            <person name="Lou Y."/>
            <person name="Martinez D."/>
            <person name="Medina C."/>
            <person name="Morgan J."/>
            <person name="Nandkeshwar R."/>
            <person name="Noonan J.P."/>
            <person name="Pitluck S."/>
            <person name="Pollard M."/>
            <person name="Predki P."/>
            <person name="Priest J."/>
            <person name="Ramirez L."/>
            <person name="Retterer J."/>
            <person name="Rodriguez A."/>
            <person name="Rogers S."/>
            <person name="Salamov A."/>
            <person name="Salazar A."/>
            <person name="Thayer N."/>
            <person name="Tice H."/>
            <person name="Tsai M."/>
            <person name="Ustaszewska A."/>
            <person name="Vo N."/>
            <person name="Wheeler J."/>
            <person name="Wu K."/>
            <person name="Yang J."/>
            <person name="Dickson M."/>
            <person name="Cheng J.F."/>
            <person name="Eichler E.E."/>
            <person name="Olsen A."/>
            <person name="Pennacchio L.A."/>
            <person name="Rokhsar D.S."/>
            <person name="Richardson P."/>
            <person name="Lucas S.M."/>
            <person name="Myers R.M."/>
            <person name="Rubin E.M."/>
        </authorList>
    </citation>
    <scope>NUCLEOTIDE SEQUENCE [LARGE SCALE GENOMIC DNA]</scope>
</reference>
<proteinExistence type="evidence at protein level"/>
<dbReference type="SMR" id="A0A7I2V4Z7"/>
<dbReference type="AlphaFoldDB" id="A0A7I2V4Z7"/>
<dbReference type="EMBL" id="AC022445">
    <property type="status" value="NOT_ANNOTATED_CDS"/>
    <property type="molecule type" value="Genomic_DNA"/>
</dbReference>
<dbReference type="HGNC" id="HGNC:28086">
    <property type="gene designation" value="NDUFAF2"/>
</dbReference>
<dbReference type="OrthoDB" id="10255576at2759"/>
<reference evidence="1" key="5">
    <citation type="submission" date="2025-09" db="UniProtKB">
        <authorList>
            <consortium name="Ensembl"/>
        </authorList>
    </citation>
    <scope>IDENTIFICATION</scope>
</reference>
<accession>A0A7I2V4Z7</accession>
<dbReference type="EMBL" id="AC008498">
    <property type="status" value="NOT_ANNOTATED_CDS"/>
    <property type="molecule type" value="Genomic_DNA"/>
</dbReference>
<dbReference type="GeneTree" id="ENSGT00390000002743"/>
<evidence type="ECO:0000313" key="2">
    <source>
        <dbReference type="Proteomes" id="UP000005640"/>
    </source>
</evidence>
<sequence>MGWSQDLFRALWRSLSREVKEHVGTDQFGNKYYYIPQYKNWRGEVAAWAAIAWSVIARTNYSREKNCRSSK</sequence>
<dbReference type="Ensembl" id="ENST00000678452.1">
    <property type="protein sequence ID" value="ENSP00000504248.1"/>
    <property type="gene ID" value="ENSG00000164182.13"/>
</dbReference>
<gene>
    <name evidence="1" type="primary">NDUFAF2</name>
</gene>
<evidence type="ECO:0000313" key="1">
    <source>
        <dbReference type="Ensembl" id="ENSP00000504248.1"/>
    </source>
</evidence>
<name>A0A7I2V4Z7_HUMAN</name>
<dbReference type="PANTHER" id="PTHR32470:SF2">
    <property type="entry name" value="NADH DEHYDROGENASE [UBIQUINONE] 1 ALPHA SUBCOMPLEX ASSEMBLY FACTOR 2"/>
    <property type="match status" value="1"/>
</dbReference>
<protein>
    <submittedName>
        <fullName evidence="1">NADH:ubiquinone oxidoreductase complex assembly factor 2</fullName>
    </submittedName>
</protein>
<keyword evidence="2" id="KW-1185">Reference proteome</keyword>
<organism evidence="1 2">
    <name type="scientific">Homo sapiens</name>
    <name type="common">Human</name>
    <dbReference type="NCBI Taxonomy" id="9606"/>
    <lineage>
        <taxon>Eukaryota</taxon>
        <taxon>Metazoa</taxon>
        <taxon>Chordata</taxon>
        <taxon>Craniata</taxon>
        <taxon>Vertebrata</taxon>
        <taxon>Euteleostomi</taxon>
        <taxon>Mammalia</taxon>
        <taxon>Eutheria</taxon>
        <taxon>Euarchontoglires</taxon>
        <taxon>Primates</taxon>
        <taxon>Haplorrhini</taxon>
        <taxon>Catarrhini</taxon>
        <taxon>Hominidae</taxon>
        <taxon>Homo</taxon>
    </lineage>
</organism>
<keyword evidence="3 4" id="KW-1267">Proteomics identification</keyword>
<dbReference type="Proteomes" id="UP000005640">
    <property type="component" value="Chromosome 5"/>
</dbReference>
<dbReference type="Ensembl" id="ENST00000678452.1">
    <property type="protein sequence ID" value="ENSP00000504248.1"/>
    <property type="gene ID" value="ENSG00000164182.12"/>
</dbReference>
<evidence type="ECO:0007829" key="3">
    <source>
        <dbReference type="PeptideAtlas" id="A0A7I2V4Z7"/>
    </source>
</evidence>
<dbReference type="PANTHER" id="PTHR32470">
    <property type="entry name" value="ADH DEHYDROGENASE [UBIQUINONE] 1 ALPHA SUBCOMPLEX ASSEMBLY FACTOR 2"/>
    <property type="match status" value="1"/>
</dbReference>
<evidence type="ECO:0007829" key="4">
    <source>
        <dbReference type="ProteomicsDB" id="A0A7I2V4Z7"/>
    </source>
</evidence>
<reference evidence="1 2" key="1">
    <citation type="journal article" date="2001" name="Nature">
        <title>Initial sequencing and analysis of the human genome.</title>
        <authorList>
            <consortium name="International Human Genome Sequencing Consortium"/>
            <person name="Lander E.S."/>
            <person name="Linton L.M."/>
            <person name="Birren B."/>
            <person name="Nusbaum C."/>
            <person name="Zody M.C."/>
            <person name="Baldwin J."/>
            <person name="Devon K."/>
            <person name="Dewar K."/>
            <person name="Doyle M."/>
            <person name="FitzHugh W."/>
            <person name="Funke R."/>
            <person name="Gage D."/>
            <person name="Harris K."/>
            <person name="Heaford A."/>
            <person name="Howland J."/>
            <person name="Kann L."/>
            <person name="Lehoczky J."/>
            <person name="LeVine R."/>
            <person name="McEwan P."/>
            <person name="McKernan K."/>
            <person name="Meldrim J."/>
            <person name="Mesirov J.P."/>
            <person name="Miranda C."/>
            <person name="Morris W."/>
            <person name="Naylor J."/>
            <person name="Raymond C."/>
            <person name="Rosetti M."/>
            <person name="Santos R."/>
            <person name="Sheridan A."/>
            <person name="Sougnez C."/>
            <person name="Stange-Thomann N."/>
            <person name="Stojanovic N."/>
            <person name="Subramanian A."/>
            <person name="Wyman D."/>
            <person name="Rogers J."/>
            <person name="Sulston J."/>
            <person name="Ainscough R."/>
            <person name="Beck S."/>
            <person name="Bentley D."/>
            <person name="Burton J."/>
            <person name="Clee C."/>
            <person name="Carter N."/>
            <person name="Coulson A."/>
            <person name="Deadman R."/>
            <person name="Deloukas P."/>
            <person name="Dunham A."/>
            <person name="Dunham I."/>
            <person name="Durbin R."/>
            <person name="French L."/>
            <person name="Grafham D."/>
            <person name="Gregory S."/>
            <person name="Hubbard T."/>
            <person name="Humphray S."/>
            <person name="Hunt A."/>
            <person name="Jones M."/>
            <person name="Lloyd C."/>
            <person name="McMurray A."/>
            <person name="Matthews L."/>
            <person name="Mercer S."/>
            <person name="Milne S."/>
            <person name="Mullikin J.C."/>
            <person name="Mungall A."/>
            <person name="Plumb R."/>
            <person name="Ross M."/>
            <person name="Shownkeen R."/>
            <person name="Sims S."/>
            <person name="Waterston R.H."/>
            <person name="Wilson R.K."/>
            <person name="Hillier L.W."/>
            <person name="McPherson J.D."/>
            <person name="Marra M.A."/>
            <person name="Mardis E.R."/>
            <person name="Fulton L.A."/>
            <person name="Chinwalla A.T."/>
            <person name="Pepin K.H."/>
            <person name="Gish W.R."/>
            <person name="Chissoe S.L."/>
            <person name="Wendl M.C."/>
            <person name="Delehaunty K.D."/>
            <person name="Miner T.L."/>
            <person name="Delehaunty A."/>
            <person name="Kramer J.B."/>
            <person name="Cook L.L."/>
            <person name="Fulton R.S."/>
            <person name="Johnson D.L."/>
            <person name="Minx P.J."/>
            <person name="Clifton S.W."/>
            <person name="Hawkins T."/>
            <person name="Branscomb E."/>
            <person name="Predki P."/>
            <person name="Richardson P."/>
            <person name="Wenning S."/>
            <person name="Slezak T."/>
            <person name="Doggett N."/>
            <person name="Cheng J.F."/>
            <person name="Olsen A."/>
            <person name="Lucas S."/>
            <person name="Elkin C."/>
            <person name="Uberbacher E."/>
            <person name="Frazier M."/>
            <person name="Gibbs R.A."/>
            <person name="Muzny D.M."/>
            <person name="Scherer S.E."/>
            <person name="Bouck J.B."/>
            <person name="Sodergren E.J."/>
            <person name="Worley K.C."/>
            <person name="Rives C.M."/>
            <person name="Gorrell J.H."/>
            <person name="Metzker M.L."/>
            <person name="Naylor S.L."/>
            <person name="Kucherlapati R.S."/>
            <person name="Nelson D.L."/>
            <person name="Weinstock G.M."/>
            <person name="Sakaki Y."/>
            <person name="Fujiyama A."/>
            <person name="Hattori M."/>
            <person name="Yada T."/>
            <person name="Toyoda A."/>
            <person name="Itoh T."/>
            <person name="Kawagoe C."/>
            <person name="Watanabe H."/>
            <person name="Totoki Y."/>
            <person name="Taylor T."/>
            <person name="Weissenbach J."/>
            <person name="Heilig R."/>
            <person name="Saurin W."/>
            <person name="Artiguenave F."/>
            <person name="Brottier P."/>
            <person name="Bruls T."/>
            <person name="Pelletier E."/>
            <person name="Robert C."/>
            <person name="Wincker P."/>
            <person name="Smith D.R."/>
            <person name="Doucette-Stamm L."/>
            <person name="Rubenfield M."/>
            <person name="Weinstock K."/>
            <person name="Lee H.M."/>
            <person name="Dubois J."/>
            <person name="Rosenthal A."/>
            <person name="Platzer M."/>
            <person name="Nyakatura G."/>
            <person name="Taudien S."/>
            <person name="Rump A."/>
            <person name="Yang H."/>
            <person name="Yu J."/>
            <person name="Wang J."/>
            <person name="Huang G."/>
            <person name="Gu J."/>
            <person name="Hood L."/>
            <person name="Rowen L."/>
            <person name="Madan A."/>
            <person name="Qin S."/>
            <person name="Davis R.W."/>
            <person name="Federspiel N.A."/>
            <person name="Abola A.P."/>
            <person name="Proctor M.J."/>
            <person name="Myers R.M."/>
            <person name="Schmutz J."/>
            <person name="Dickson M."/>
            <person name="Grimwood J."/>
            <person name="Cox D.R."/>
            <person name="Olson M.V."/>
            <person name="Kaul R."/>
            <person name="Raymond C."/>
            <person name="Shimizu N."/>
            <person name="Kawasaki K."/>
            <person name="Minoshima S."/>
            <person name="Evans G.A."/>
            <person name="Athanasiou M."/>
            <person name="Schultz R."/>
            <person name="Roe B.A."/>
            <person name="Chen F."/>
            <person name="Pan H."/>
            <person name="Ramser J."/>
            <person name="Lehrach H."/>
            <person name="Reinhardt R."/>
            <person name="McCombie W.R."/>
            <person name="de la Bastide M."/>
            <person name="Dedhia N."/>
            <person name="Blocker H."/>
            <person name="Hornischer K."/>
            <person name="Nordsiek G."/>
            <person name="Agarwala R."/>
            <person name="Aravind L."/>
            <person name="Bailey J.A."/>
            <person name="Bateman A."/>
            <person name="Batzoglou S."/>
            <person name="Birney E."/>
            <person name="Bork P."/>
            <person name="Brown D.G."/>
            <person name="Burge C.B."/>
            <person name="Cerutti L."/>
            <person name="Chen H.C."/>
            <person name="Church D."/>
            <person name="Clamp M."/>
            <person name="Copley R.R."/>
            <person name="Doerks T."/>
            <person name="Eddy S.R."/>
            <person name="Eichler E.E."/>
            <person name="Furey T.S."/>
            <person name="Galagan J."/>
            <person name="Gilbert J.G."/>
            <person name="Harmon C."/>
            <person name="Hayashizaki Y."/>
            <person name="Haussler D."/>
            <person name="Hermjakob H."/>
            <person name="Hokamp K."/>
            <person name="Jang W."/>
            <person name="Johnson L.S."/>
            <person name="Jones T.A."/>
            <person name="Kasif S."/>
            <person name="Kaspryzk A."/>
            <person name="Kennedy S."/>
            <person name="Kent W.J."/>
            <person name="Kitts P."/>
            <person name="Koonin E.V."/>
            <person name="Korf I."/>
            <person name="Kulp D."/>
            <person name="Lancet D."/>
            <person name="Lowe T.M."/>
            <person name="McLysaght A."/>
            <person name="Mikkelsen T."/>
            <person name="Moran J.V."/>
            <person name="Mulder N."/>
            <person name="Pollara V.J."/>
            <person name="Ponting C.P."/>
            <person name="Schuler G."/>
            <person name="Schultz J."/>
            <person name="Slater G."/>
            <person name="Smit A.F."/>
            <person name="Stupka E."/>
            <person name="Szustakowski J."/>
            <person name="Thierry-Mieg D."/>
            <person name="Thierry-Mieg J."/>
            <person name="Wagner L."/>
            <person name="Wallis J."/>
            <person name="Wheeler R."/>
            <person name="Williams A."/>
            <person name="Wolf Y.I."/>
            <person name="Wolfe K.H."/>
            <person name="Yang S.P."/>
            <person name="Yeh R.F."/>
            <person name="Collins F."/>
            <person name="Guyer M.S."/>
            <person name="Peterson J."/>
            <person name="Felsenfeld A."/>
            <person name="Wetterstrand K.A."/>
            <person name="Patrinos A."/>
            <person name="Morgan M.J."/>
            <person name="de Jong P."/>
            <person name="Catanese J.J."/>
            <person name="Osoegawa K."/>
            <person name="Shizuya H."/>
            <person name="Choi S."/>
            <person name="Chen Y.J."/>
        </authorList>
    </citation>
    <scope>NUCLEOTIDE SEQUENCE [LARGE SCALE GENOMIC DNA]</scope>
</reference>
<dbReference type="Bgee" id="ENSG00000164182">
    <property type="expression patterns" value="Expressed in calcaneal tendon and 98 other cell types or tissues"/>
</dbReference>
<dbReference type="OpenTargets" id="ENSG00000164182"/>
<reference evidence="1" key="4">
    <citation type="submission" date="2025-08" db="UniProtKB">
        <authorList>
            <consortium name="Ensembl"/>
        </authorList>
    </citation>
    <scope>IDENTIFICATION</scope>
</reference>